<dbReference type="PRINTS" id="PR00080">
    <property type="entry name" value="SDRFAMILY"/>
</dbReference>
<dbReference type="InterPro" id="IPR050259">
    <property type="entry name" value="SDR"/>
</dbReference>
<name>A0ABQ4Q591_9BURK</name>
<dbReference type="InterPro" id="IPR020904">
    <property type="entry name" value="Sc_DH/Rdtase_CS"/>
</dbReference>
<dbReference type="Gene3D" id="3.40.50.720">
    <property type="entry name" value="NAD(P)-binding Rossmann-like Domain"/>
    <property type="match status" value="1"/>
</dbReference>
<reference evidence="2 3" key="1">
    <citation type="journal article" date="2022" name="Int. J. Syst. Evol. Microbiol.">
        <title>Noviherbaspirillum aridicola sp. nov., isolated from an arid soil in Pakistan.</title>
        <authorList>
            <person name="Khan I.U."/>
            <person name="Saqib M."/>
            <person name="Amin A."/>
            <person name="Hussain F."/>
            <person name="Li L."/>
            <person name="Liu Y.H."/>
            <person name="Fang B.Z."/>
            <person name="Ahmed I."/>
            <person name="Li W.J."/>
        </authorList>
    </citation>
    <scope>NUCLEOTIDE SEQUENCE [LARGE SCALE GENOMIC DNA]</scope>
    <source>
        <strain evidence="2 3">NCCP-691</strain>
    </source>
</reference>
<dbReference type="InterPro" id="IPR036291">
    <property type="entry name" value="NAD(P)-bd_dom_sf"/>
</dbReference>
<dbReference type="PANTHER" id="PTHR42879">
    <property type="entry name" value="3-OXOACYL-(ACYL-CARRIER-PROTEIN) REDUCTASE"/>
    <property type="match status" value="1"/>
</dbReference>
<sequence length="271" mass="28060">MKSFSAMRGKVALITGAGSENGIGFAIACALADCGVRIAVHDIDGRARARAASLAAEGLDARAYECDLTRRGGVEAMVGAVRRDFGRIDILVNNAGMSLPGQPEVYEAFASSSYEHWDTTIARNLTTCANVTRAVLPAMIAGRYGRIVNISSVTGPLVSVPGEAAYGAAKAAMIGMSRAIALEVACHGIVINNVLPGWIASAAQTADEREAARHTPLRRAGNPAEVAAMATFLASPGASYITGQSFVVDGGNCLQERKVALPGESGLRRAA</sequence>
<accession>A0ABQ4Q591</accession>
<gene>
    <name evidence="2" type="ORF">NCCP691_21750</name>
</gene>
<dbReference type="PROSITE" id="PS00061">
    <property type="entry name" value="ADH_SHORT"/>
    <property type="match status" value="1"/>
</dbReference>
<dbReference type="Pfam" id="PF13561">
    <property type="entry name" value="adh_short_C2"/>
    <property type="match status" value="1"/>
</dbReference>
<dbReference type="SUPFAM" id="SSF51735">
    <property type="entry name" value="NAD(P)-binding Rossmann-fold domains"/>
    <property type="match status" value="1"/>
</dbReference>
<evidence type="ECO:0000256" key="1">
    <source>
        <dbReference type="ARBA" id="ARBA00006484"/>
    </source>
</evidence>
<dbReference type="InterPro" id="IPR002347">
    <property type="entry name" value="SDR_fam"/>
</dbReference>
<proteinExistence type="inferred from homology"/>
<protein>
    <submittedName>
        <fullName evidence="2">Short-chain dehydrogenase</fullName>
    </submittedName>
</protein>
<keyword evidence="3" id="KW-1185">Reference proteome</keyword>
<dbReference type="EMBL" id="BPMK01000009">
    <property type="protein sequence ID" value="GIZ52161.1"/>
    <property type="molecule type" value="Genomic_DNA"/>
</dbReference>
<organism evidence="2 3">
    <name type="scientific">Noviherbaspirillum aridicola</name>
    <dbReference type="NCBI Taxonomy" id="2849687"/>
    <lineage>
        <taxon>Bacteria</taxon>
        <taxon>Pseudomonadati</taxon>
        <taxon>Pseudomonadota</taxon>
        <taxon>Betaproteobacteria</taxon>
        <taxon>Burkholderiales</taxon>
        <taxon>Oxalobacteraceae</taxon>
        <taxon>Noviherbaspirillum</taxon>
    </lineage>
</organism>
<dbReference type="PANTHER" id="PTHR42879:SF2">
    <property type="entry name" value="3-OXOACYL-[ACYL-CARRIER-PROTEIN] REDUCTASE FABG"/>
    <property type="match status" value="1"/>
</dbReference>
<dbReference type="PRINTS" id="PR00081">
    <property type="entry name" value="GDHRDH"/>
</dbReference>
<comment type="caution">
    <text evidence="2">The sequence shown here is derived from an EMBL/GenBank/DDBJ whole genome shotgun (WGS) entry which is preliminary data.</text>
</comment>
<dbReference type="RefSeq" id="WP_220808330.1">
    <property type="nucleotide sequence ID" value="NZ_BPMK01000009.1"/>
</dbReference>
<evidence type="ECO:0000313" key="3">
    <source>
        <dbReference type="Proteomes" id="UP000887222"/>
    </source>
</evidence>
<evidence type="ECO:0000313" key="2">
    <source>
        <dbReference type="EMBL" id="GIZ52161.1"/>
    </source>
</evidence>
<comment type="similarity">
    <text evidence="1">Belongs to the short-chain dehydrogenases/reductases (SDR) family.</text>
</comment>
<dbReference type="Proteomes" id="UP000887222">
    <property type="component" value="Unassembled WGS sequence"/>
</dbReference>